<gene>
    <name evidence="2" type="ORF">IAB60_04255</name>
</gene>
<dbReference type="Proteomes" id="UP000886860">
    <property type="component" value="Unassembled WGS sequence"/>
</dbReference>
<keyword evidence="1" id="KW-0812">Transmembrane</keyword>
<dbReference type="EMBL" id="DVKS01000070">
    <property type="protein sequence ID" value="HIT41310.1"/>
    <property type="molecule type" value="Genomic_DNA"/>
</dbReference>
<organism evidence="2 3">
    <name type="scientific">Candidatus Caccovicinus merdipullorum</name>
    <dbReference type="NCBI Taxonomy" id="2840724"/>
    <lineage>
        <taxon>Bacteria</taxon>
        <taxon>Bacillati</taxon>
        <taxon>Bacillota</taxon>
        <taxon>Clostridia</taxon>
        <taxon>Eubacteriales</taxon>
        <taxon>Candidatus Caccovicinus</taxon>
    </lineage>
</organism>
<evidence type="ECO:0000313" key="2">
    <source>
        <dbReference type="EMBL" id="HIT41310.1"/>
    </source>
</evidence>
<proteinExistence type="predicted"/>
<accession>A0A9D1GHY4</accession>
<evidence type="ECO:0000313" key="3">
    <source>
        <dbReference type="Proteomes" id="UP000886860"/>
    </source>
</evidence>
<name>A0A9D1GHY4_9FIRM</name>
<evidence type="ECO:0000256" key="1">
    <source>
        <dbReference type="SAM" id="Phobius"/>
    </source>
</evidence>
<reference evidence="2" key="2">
    <citation type="journal article" date="2021" name="PeerJ">
        <title>Extensive microbial diversity within the chicken gut microbiome revealed by metagenomics and culture.</title>
        <authorList>
            <person name="Gilroy R."/>
            <person name="Ravi A."/>
            <person name="Getino M."/>
            <person name="Pursley I."/>
            <person name="Horton D.L."/>
            <person name="Alikhan N.F."/>
            <person name="Baker D."/>
            <person name="Gharbi K."/>
            <person name="Hall N."/>
            <person name="Watson M."/>
            <person name="Adriaenssens E.M."/>
            <person name="Foster-Nyarko E."/>
            <person name="Jarju S."/>
            <person name="Secka A."/>
            <person name="Antonio M."/>
            <person name="Oren A."/>
            <person name="Chaudhuri R.R."/>
            <person name="La Ragione R."/>
            <person name="Hildebrand F."/>
            <person name="Pallen M.J."/>
        </authorList>
    </citation>
    <scope>NUCLEOTIDE SEQUENCE</scope>
    <source>
        <strain evidence="2">CHK123-3438</strain>
    </source>
</reference>
<feature type="transmembrane region" description="Helical" evidence="1">
    <location>
        <begin position="7"/>
        <end position="26"/>
    </location>
</feature>
<evidence type="ECO:0008006" key="4">
    <source>
        <dbReference type="Google" id="ProtNLM"/>
    </source>
</evidence>
<comment type="caution">
    <text evidence="2">The sequence shown here is derived from an EMBL/GenBank/DDBJ whole genome shotgun (WGS) entry which is preliminary data.</text>
</comment>
<keyword evidence="1" id="KW-1133">Transmembrane helix</keyword>
<reference evidence="2" key="1">
    <citation type="submission" date="2020-10" db="EMBL/GenBank/DDBJ databases">
        <authorList>
            <person name="Gilroy R."/>
        </authorList>
    </citation>
    <scope>NUCLEOTIDE SEQUENCE</scope>
    <source>
        <strain evidence="2">CHK123-3438</strain>
    </source>
</reference>
<keyword evidence="1" id="KW-0472">Membrane</keyword>
<protein>
    <recommendedName>
        <fullName evidence="4">Bypass of forespore C C-terminal domain-containing protein</fullName>
    </recommendedName>
</protein>
<sequence>MKKYRYCFLLLLGMVLVVLVASLFFLPERIDEEAPSETERVLSPEETGETVKEDQIVINQEQVEPAAPKENYLLVSEDGFLLVFGSSRSEICLYTHIPILDFPGEEQDKLRQGIWFETMEEIYSYLESYTS</sequence>
<dbReference type="AlphaFoldDB" id="A0A9D1GHY4"/>